<name>A0A428QXQ8_9HYPO</name>
<gene>
    <name evidence="1" type="ORF">CEP54_001992</name>
</gene>
<reference evidence="1 2" key="1">
    <citation type="submission" date="2017-06" db="EMBL/GenBank/DDBJ databases">
        <title>Comparative genomic analysis of Ambrosia Fusariam Clade fungi.</title>
        <authorList>
            <person name="Stajich J.E."/>
            <person name="Carrillo J."/>
            <person name="Kijimoto T."/>
            <person name="Eskalen A."/>
            <person name="O'Donnell K."/>
            <person name="Kasson M."/>
        </authorList>
    </citation>
    <scope>NUCLEOTIDE SEQUENCE [LARGE SCALE GENOMIC DNA]</scope>
    <source>
        <strain evidence="1 2">NRRL62584</strain>
    </source>
</reference>
<dbReference type="Proteomes" id="UP000288168">
    <property type="component" value="Unassembled WGS sequence"/>
</dbReference>
<sequence length="81" mass="8703">MKLSKTLSMRATVNDLTNQATDERNLAVLHSRTDRVPMPALTQASFRAVTPVFAGLDGRAAHLRSSLASEGPMVHAYASPP</sequence>
<proteinExistence type="predicted"/>
<dbReference type="AlphaFoldDB" id="A0A428QXQ8"/>
<dbReference type="OrthoDB" id="381190at2759"/>
<keyword evidence="2" id="KW-1185">Reference proteome</keyword>
<evidence type="ECO:0000313" key="2">
    <source>
        <dbReference type="Proteomes" id="UP000288168"/>
    </source>
</evidence>
<comment type="caution">
    <text evidence="1">The sequence shown here is derived from an EMBL/GenBank/DDBJ whole genome shotgun (WGS) entry which is preliminary data.</text>
</comment>
<dbReference type="EMBL" id="NKCI01000011">
    <property type="protein sequence ID" value="RSL69963.1"/>
    <property type="molecule type" value="Genomic_DNA"/>
</dbReference>
<accession>A0A428QXQ8</accession>
<protein>
    <submittedName>
        <fullName evidence="1">Uncharacterized protein</fullName>
    </submittedName>
</protein>
<evidence type="ECO:0000313" key="1">
    <source>
        <dbReference type="EMBL" id="RSL69963.1"/>
    </source>
</evidence>
<organism evidence="1 2">
    <name type="scientific">Fusarium duplospermum</name>
    <dbReference type="NCBI Taxonomy" id="1325734"/>
    <lineage>
        <taxon>Eukaryota</taxon>
        <taxon>Fungi</taxon>
        <taxon>Dikarya</taxon>
        <taxon>Ascomycota</taxon>
        <taxon>Pezizomycotina</taxon>
        <taxon>Sordariomycetes</taxon>
        <taxon>Hypocreomycetidae</taxon>
        <taxon>Hypocreales</taxon>
        <taxon>Nectriaceae</taxon>
        <taxon>Fusarium</taxon>
        <taxon>Fusarium solani species complex</taxon>
    </lineage>
</organism>